<proteinExistence type="predicted"/>
<evidence type="ECO:0000256" key="1">
    <source>
        <dbReference type="SAM" id="MobiDB-lite"/>
    </source>
</evidence>
<feature type="compositionally biased region" description="Polar residues" evidence="1">
    <location>
        <begin position="1020"/>
        <end position="1035"/>
    </location>
</feature>
<keyword evidence="3" id="KW-1185">Reference proteome</keyword>
<dbReference type="PANTHER" id="PTHR46087:SF9">
    <property type="entry name" value="ARM REPEAT SUPERFAMILY PROTEIN"/>
    <property type="match status" value="1"/>
</dbReference>
<accession>A0AA35ZZU9</accession>
<dbReference type="Proteomes" id="UP001177003">
    <property type="component" value="Chromosome 9"/>
</dbReference>
<feature type="compositionally biased region" description="Polar residues" evidence="1">
    <location>
        <begin position="978"/>
        <end position="992"/>
    </location>
</feature>
<reference evidence="2" key="1">
    <citation type="submission" date="2023-04" db="EMBL/GenBank/DDBJ databases">
        <authorList>
            <person name="Vijverberg K."/>
            <person name="Xiong W."/>
            <person name="Schranz E."/>
        </authorList>
    </citation>
    <scope>NUCLEOTIDE SEQUENCE</scope>
</reference>
<evidence type="ECO:0000313" key="3">
    <source>
        <dbReference type="Proteomes" id="UP001177003"/>
    </source>
</evidence>
<sequence length="1035" mass="115679">MVWRLAEMLYVHINYGKIWVKTKNQKREKEREKGNGLRGRCIRGRVERNWKFGTLLRFFNVVNQPSSLSPYWRRLKAGGHLKKQVVPACGHLCCFCPGIRTRSRQPLKRYKKLIAETFPVYPEEEPNDRKVGKLCEYAVRNPLRIPKITYTLERRFYKEIRNQNFRGARIVMSIYRKLLISCKDQMPLFANSLLAIMHTLLDETRQDEMQIIGCQTLFDFVNSQKDGTYMFTLEKFIPKLCQLSQEVGEDERVVPLRSAGLQALSSMVWFMGRYSYMSPEFDNIVSVVLENYGAPGKDSSVREMLKNDRSVTPKDALVKVESWRAIVNDKGEVTVSTEDAKSASFWSRVCLHNMGKLAKEATTMRRILESLFRCFDNENHWPASSGVAFPVLKDMQTIIDESGEITHFLLSVLVKHLDHKNVIKRPNMQLDILEVATSLSRETKIKASVAIVGAISDIIRHLKKCIHHSLTDGNLGADVINFNKQFTEAIDECLVELSSKVGDASPIFDIMADMMENISSVKVIAQTTVAAVYRTAQVVASLPNMAYNNKAFPEALFHQLLPAMVHQDNETRIGAHRIFSVVLVPSSVCPHASPSMDLDDPKRAEIVPRSLSRSVSVFSSSAALFQKMQKEKQLASNKGDQKANNVGVMNKIKSTYSRKYSMRNSSAGAAAVANNDIEAVTLRLSSHQISLLLSSIWTQAISSENTPENYEAIAHTYSLVLLFSKGKNSSREALIRSFQLAFSLLNMSLLEGSIEGSLPTSRRRSLYTLSISMIIISSKAFGVVPLVPLAKAALSNMVDPFLCLVDDCKLTTKDGSDQNQIKFGSKEDNKAAQKSLSDLKLADNMSAESLAAAVVKHLETVAGTEITSIKEELLHKFVPDDDVCPTEYGLADILQNKGRFKDDVSPLFSLDDDDITKADSETAFDMDLWSVDQLLDSVMESAQQVGRLSVCNAPNMSFMEMTNHCEKQTKISTMMSMNQRQNNGDTNNQSQAGDGLNEHSGAPGASKSGNEGVTDEISPLPTSSPYDNFLRASQY</sequence>
<dbReference type="SUPFAM" id="SSF48371">
    <property type="entry name" value="ARM repeat"/>
    <property type="match status" value="1"/>
</dbReference>
<dbReference type="PANTHER" id="PTHR46087">
    <property type="entry name" value="PUTATIVE, EXPRESSED-RELATED"/>
    <property type="match status" value="1"/>
</dbReference>
<name>A0AA35ZZU9_LACSI</name>
<feature type="region of interest" description="Disordered" evidence="1">
    <location>
        <begin position="978"/>
        <end position="1035"/>
    </location>
</feature>
<dbReference type="InterPro" id="IPR049152">
    <property type="entry name" value="EFR3-like_ARM"/>
</dbReference>
<dbReference type="AlphaFoldDB" id="A0AA35ZZU9"/>
<evidence type="ECO:0008006" key="4">
    <source>
        <dbReference type="Google" id="ProtNLM"/>
    </source>
</evidence>
<organism evidence="2 3">
    <name type="scientific">Lactuca saligna</name>
    <name type="common">Willowleaf lettuce</name>
    <dbReference type="NCBI Taxonomy" id="75948"/>
    <lineage>
        <taxon>Eukaryota</taxon>
        <taxon>Viridiplantae</taxon>
        <taxon>Streptophyta</taxon>
        <taxon>Embryophyta</taxon>
        <taxon>Tracheophyta</taxon>
        <taxon>Spermatophyta</taxon>
        <taxon>Magnoliopsida</taxon>
        <taxon>eudicotyledons</taxon>
        <taxon>Gunneridae</taxon>
        <taxon>Pentapetalae</taxon>
        <taxon>asterids</taxon>
        <taxon>campanulids</taxon>
        <taxon>Asterales</taxon>
        <taxon>Asteraceae</taxon>
        <taxon>Cichorioideae</taxon>
        <taxon>Cichorieae</taxon>
        <taxon>Lactucinae</taxon>
        <taxon>Lactuca</taxon>
    </lineage>
</organism>
<dbReference type="EMBL" id="OX465085">
    <property type="protein sequence ID" value="CAI9301339.1"/>
    <property type="molecule type" value="Genomic_DNA"/>
</dbReference>
<dbReference type="InterPro" id="IPR016024">
    <property type="entry name" value="ARM-type_fold"/>
</dbReference>
<protein>
    <recommendedName>
        <fullName evidence="4">Protein EFR3 homolog</fullName>
    </recommendedName>
</protein>
<gene>
    <name evidence="2" type="ORF">LSALG_LOCUS39896</name>
</gene>
<dbReference type="InterPro" id="IPR055296">
    <property type="entry name" value="SRL2-like"/>
</dbReference>
<dbReference type="Pfam" id="PF21052">
    <property type="entry name" value="EFR3_ARM"/>
    <property type="match status" value="1"/>
</dbReference>
<evidence type="ECO:0000313" key="2">
    <source>
        <dbReference type="EMBL" id="CAI9301339.1"/>
    </source>
</evidence>